<name>A0AAD3CQW4_9STRA</name>
<evidence type="ECO:0000313" key="1">
    <source>
        <dbReference type="EMBL" id="GFH50407.1"/>
    </source>
</evidence>
<reference evidence="1 2" key="1">
    <citation type="journal article" date="2021" name="Sci. Rep.">
        <title>The genome of the diatom Chaetoceros tenuissimus carries an ancient integrated fragment of an extant virus.</title>
        <authorList>
            <person name="Hongo Y."/>
            <person name="Kimura K."/>
            <person name="Takaki Y."/>
            <person name="Yoshida Y."/>
            <person name="Baba S."/>
            <person name="Kobayashi G."/>
            <person name="Nagasaki K."/>
            <person name="Hano T."/>
            <person name="Tomaru Y."/>
        </authorList>
    </citation>
    <scope>NUCLEOTIDE SEQUENCE [LARGE SCALE GENOMIC DNA]</scope>
    <source>
        <strain evidence="1 2">NIES-3715</strain>
    </source>
</reference>
<gene>
    <name evidence="1" type="ORF">CTEN210_06883</name>
</gene>
<dbReference type="AlphaFoldDB" id="A0AAD3CQW4"/>
<dbReference type="EMBL" id="BLLK01000039">
    <property type="protein sequence ID" value="GFH50407.1"/>
    <property type="molecule type" value="Genomic_DNA"/>
</dbReference>
<dbReference type="Proteomes" id="UP001054902">
    <property type="component" value="Unassembled WGS sequence"/>
</dbReference>
<comment type="caution">
    <text evidence="1">The sequence shown here is derived from an EMBL/GenBank/DDBJ whole genome shotgun (WGS) entry which is preliminary data.</text>
</comment>
<accession>A0AAD3CQW4</accession>
<protein>
    <submittedName>
        <fullName evidence="1">Uncharacterized protein</fullName>
    </submittedName>
</protein>
<organism evidence="1 2">
    <name type="scientific">Chaetoceros tenuissimus</name>
    <dbReference type="NCBI Taxonomy" id="426638"/>
    <lineage>
        <taxon>Eukaryota</taxon>
        <taxon>Sar</taxon>
        <taxon>Stramenopiles</taxon>
        <taxon>Ochrophyta</taxon>
        <taxon>Bacillariophyta</taxon>
        <taxon>Coscinodiscophyceae</taxon>
        <taxon>Chaetocerotophycidae</taxon>
        <taxon>Chaetocerotales</taxon>
        <taxon>Chaetocerotaceae</taxon>
        <taxon>Chaetoceros</taxon>
    </lineage>
</organism>
<sequence>MLPLWKFYANVEELSYYISVAGCGKSPLDGGHSFTTAEQLMQIFIDNPWKGCYFHLYVPVRRIQHGLRDKRDVPYLKHLSKIYHLKAEKDGGMRGWRRSNFGDGFYFSKDLCEYAITFANVKKMKDEELKSLYAEFIELGEETNEDYIDREVMIQSLKDVLPPPPECIILQSTYESPKDDANFSVLHGDSFAKKTIYKVREQKNKTI</sequence>
<keyword evidence="2" id="KW-1185">Reference proteome</keyword>
<proteinExistence type="predicted"/>
<evidence type="ECO:0000313" key="2">
    <source>
        <dbReference type="Proteomes" id="UP001054902"/>
    </source>
</evidence>